<dbReference type="OrthoDB" id="10250478at2759"/>
<dbReference type="PANTHER" id="PTHR43097:SF5">
    <property type="entry name" value="GLUTAMATE--TRNA LIGASE"/>
    <property type="match status" value="1"/>
</dbReference>
<proteinExistence type="inferred from homology"/>
<dbReference type="PROSITE" id="PS50405">
    <property type="entry name" value="GST_CTER"/>
    <property type="match status" value="1"/>
</dbReference>
<dbReference type="HAMAP" id="MF_00126">
    <property type="entry name" value="Gln_tRNA_synth"/>
    <property type="match status" value="1"/>
</dbReference>
<evidence type="ECO:0000256" key="10">
    <source>
        <dbReference type="RuleBase" id="RU363037"/>
    </source>
</evidence>
<dbReference type="GO" id="GO:0005524">
    <property type="term" value="F:ATP binding"/>
    <property type="evidence" value="ECO:0007669"/>
    <property type="project" value="UniProtKB-KW"/>
</dbReference>
<dbReference type="InterPro" id="IPR004514">
    <property type="entry name" value="Gln-tRNA-synth"/>
</dbReference>
<dbReference type="FunCoup" id="A0A0G4EHG5">
    <property type="interactions" value="624"/>
</dbReference>
<dbReference type="InterPro" id="IPR011035">
    <property type="entry name" value="Ribosomal_bL25/Gln-tRNA_synth"/>
</dbReference>
<dbReference type="Pfam" id="PF20974">
    <property type="entry name" value="tRNA-synt_1c_C2"/>
    <property type="match status" value="1"/>
</dbReference>
<dbReference type="NCBIfam" id="TIGR00440">
    <property type="entry name" value="glnS"/>
    <property type="match status" value="1"/>
</dbReference>
<keyword evidence="6 10" id="KW-0067">ATP-binding</keyword>
<dbReference type="InParanoid" id="A0A0G4EHG5"/>
<evidence type="ECO:0000313" key="13">
    <source>
        <dbReference type="EMBL" id="CEL95338.1"/>
    </source>
</evidence>
<dbReference type="InterPro" id="IPR010987">
    <property type="entry name" value="Glutathione-S-Trfase_C-like"/>
</dbReference>
<dbReference type="InterPro" id="IPR022861">
    <property type="entry name" value="Gln_tRNA_ligase_bac"/>
</dbReference>
<dbReference type="InterPro" id="IPR049437">
    <property type="entry name" value="tRNA-synt_1c_C2"/>
</dbReference>
<dbReference type="FunFam" id="2.40.240.10:FF:000007">
    <property type="entry name" value="Glutamine--tRNA ligase"/>
    <property type="match status" value="1"/>
</dbReference>
<dbReference type="PANTHER" id="PTHR43097">
    <property type="entry name" value="GLUTAMINE-TRNA LIGASE"/>
    <property type="match status" value="1"/>
</dbReference>
<evidence type="ECO:0000313" key="14">
    <source>
        <dbReference type="Proteomes" id="UP000041254"/>
    </source>
</evidence>
<dbReference type="OMA" id="LCAREDM"/>
<dbReference type="Gene3D" id="2.40.240.10">
    <property type="entry name" value="Ribosomal Protein L25, Chain P"/>
    <property type="match status" value="2"/>
</dbReference>
<dbReference type="VEuPathDB" id="CryptoDB:Vbra_11768"/>
<dbReference type="Gene3D" id="1.20.1050.130">
    <property type="match status" value="1"/>
</dbReference>
<dbReference type="SUPFAM" id="SSF47616">
    <property type="entry name" value="GST C-terminal domain-like"/>
    <property type="match status" value="1"/>
</dbReference>
<evidence type="ECO:0000256" key="3">
    <source>
        <dbReference type="ARBA" id="ARBA00022490"/>
    </source>
</evidence>
<dbReference type="InterPro" id="IPR000924">
    <property type="entry name" value="Glu/Gln-tRNA-synth"/>
</dbReference>
<dbReference type="GO" id="GO:0006425">
    <property type="term" value="P:glutaminyl-tRNA aminoacylation"/>
    <property type="evidence" value="ECO:0007669"/>
    <property type="project" value="InterPro"/>
</dbReference>
<dbReference type="InterPro" id="IPR020059">
    <property type="entry name" value="Glu/Gln-tRNA-synth_Ib_codon-bd"/>
</dbReference>
<evidence type="ECO:0000256" key="8">
    <source>
        <dbReference type="ARBA" id="ARBA00023146"/>
    </source>
</evidence>
<dbReference type="SUPFAM" id="SSF52374">
    <property type="entry name" value="Nucleotidylyl transferase"/>
    <property type="match status" value="1"/>
</dbReference>
<feature type="compositionally biased region" description="Low complexity" evidence="11">
    <location>
        <begin position="802"/>
        <end position="813"/>
    </location>
</feature>
<dbReference type="FunFam" id="3.40.50.620:FF:000037">
    <property type="entry name" value="Glutamine--tRNA ligase cytoplasmic"/>
    <property type="match status" value="1"/>
</dbReference>
<protein>
    <recommendedName>
        <fullName evidence="2">glutamine--tRNA ligase</fullName>
        <ecNumber evidence="2">6.1.1.18</ecNumber>
    </recommendedName>
</protein>
<evidence type="ECO:0000256" key="11">
    <source>
        <dbReference type="SAM" id="MobiDB-lite"/>
    </source>
</evidence>
<keyword evidence="4 10" id="KW-0436">Ligase</keyword>
<dbReference type="InterPro" id="IPR020058">
    <property type="entry name" value="Glu/Gln-tRNA-synth_Ib_cat-dom"/>
</dbReference>
<sequence>MSYKISYPAAAGPPKVTQHCSAFLSSRFGIPCAAAEPDPACSNVALTLPSGESFHSTDINVARCLAREASAVAAEGGLYGTDALTASAVDSWIDFSRDKIGSSLPPSGDVLSRLNAHLSERTFLVGHALTIADITAFTALGGPPSPTFLEPFPHVLRWWENICVELLGQSAAPAVRDPTAAAANPVSGVGGEVGNGNGNGNGNGGGEVGASTNFIKQIVAADIEKGVHKEVVTRFPPEPNGFLHIGHAKSICLNFGLPQAFGGRCHLRFDDTNPTKEEQRYIDAIEEDVRWLGFDWGEHLYHASDYFEQLFEWAVLLIKRGYAYVDDSTNEEMRAMRGDITKPGQDSPYRNRSVEENLDLFMRMKAGEFDEGKCVLRAKIDMASGNMNMRDPAIYRILKQSHPRTGDKWCVYPMYDFAHGQSDSVEKITHSICTLEFELHRPLYDWLQEKLDIFRVRQIEFARLNMTYMMTSKRKLLALVQEGRVSGWDDPRMSTLSGVRRRGYPPAAIRNFCEKIGVAKRDNLIHIEQLENCVREEMHVTCERRNAVLVPLKLVITNFPEGLVEEVDAPNHPEDPDTGTRKLSFARELYIERDDFMEQPSARFFRLAPGREVRLKCAYWIKATDVIKDGNTGEIVAVHCTYDPQTKGGEAPPDGRKVKGTLHWVSAHDAKKAEFRLYDRLFAKPDPEEDVPEGGDWRDNLNPESLKVVHGLTEPSLATAKPGDAFQFERVGFFAADPDTATAGMPVFNRTVTLLADKGMTDEVDPVKEARRLAQEKAAAERQRVKEERERKKAEKERKKALAGAAANGSRAADSSGPVNGANGLAGGG</sequence>
<gene>
    <name evidence="13" type="ORF">Vbra_11768</name>
</gene>
<dbReference type="InterPro" id="IPR020056">
    <property type="entry name" value="Rbsml_bL25/Gln-tRNA_synth_N"/>
</dbReference>
<feature type="compositionally biased region" description="Gly residues" evidence="11">
    <location>
        <begin position="188"/>
        <end position="205"/>
    </location>
</feature>
<dbReference type="Pfam" id="PF03950">
    <property type="entry name" value="tRNA-synt_1c_C"/>
    <property type="match status" value="1"/>
</dbReference>
<keyword evidence="14" id="KW-1185">Reference proteome</keyword>
<feature type="region of interest" description="Disordered" evidence="11">
    <location>
        <begin position="181"/>
        <end position="205"/>
    </location>
</feature>
<name>A0A0G4EHG5_VITBC</name>
<keyword evidence="3" id="KW-0963">Cytoplasm</keyword>
<evidence type="ECO:0000256" key="4">
    <source>
        <dbReference type="ARBA" id="ARBA00022598"/>
    </source>
</evidence>
<feature type="compositionally biased region" description="Basic and acidic residues" evidence="11">
    <location>
        <begin position="773"/>
        <end position="800"/>
    </location>
</feature>
<dbReference type="PRINTS" id="PR00987">
    <property type="entry name" value="TRNASYNTHGLU"/>
</dbReference>
<evidence type="ECO:0000256" key="9">
    <source>
        <dbReference type="ARBA" id="ARBA00048270"/>
    </source>
</evidence>
<accession>A0A0G4EHG5</accession>
<organism evidence="13 14">
    <name type="scientific">Vitrella brassicaformis (strain CCMP3155)</name>
    <dbReference type="NCBI Taxonomy" id="1169540"/>
    <lineage>
        <taxon>Eukaryota</taxon>
        <taxon>Sar</taxon>
        <taxon>Alveolata</taxon>
        <taxon>Colpodellida</taxon>
        <taxon>Vitrellaceae</taxon>
        <taxon>Vitrella</taxon>
    </lineage>
</organism>
<dbReference type="InterPro" id="IPR001412">
    <property type="entry name" value="aa-tRNA-synth_I_CS"/>
</dbReference>
<dbReference type="NCBIfam" id="NF011291">
    <property type="entry name" value="PRK14703.1"/>
    <property type="match status" value="1"/>
</dbReference>
<dbReference type="InterPro" id="IPR004046">
    <property type="entry name" value="GST_C"/>
</dbReference>
<keyword evidence="8 10" id="KW-0030">Aminoacyl-tRNA synthetase</keyword>
<dbReference type="AlphaFoldDB" id="A0A0G4EHG5"/>
<feature type="region of interest" description="Disordered" evidence="11">
    <location>
        <begin position="773"/>
        <end position="829"/>
    </location>
</feature>
<dbReference type="EC" id="6.1.1.18" evidence="2"/>
<dbReference type="GO" id="GO:0004819">
    <property type="term" value="F:glutamine-tRNA ligase activity"/>
    <property type="evidence" value="ECO:0007669"/>
    <property type="project" value="UniProtKB-EC"/>
</dbReference>
<dbReference type="Proteomes" id="UP000041254">
    <property type="component" value="Unassembled WGS sequence"/>
</dbReference>
<evidence type="ECO:0000259" key="12">
    <source>
        <dbReference type="PROSITE" id="PS50405"/>
    </source>
</evidence>
<reference evidence="13 14" key="1">
    <citation type="submission" date="2014-11" db="EMBL/GenBank/DDBJ databases">
        <authorList>
            <person name="Zhu J."/>
            <person name="Qi W."/>
            <person name="Song R."/>
        </authorList>
    </citation>
    <scope>NUCLEOTIDE SEQUENCE [LARGE SCALE GENOMIC DNA]</scope>
</reference>
<dbReference type="CDD" id="cd10289">
    <property type="entry name" value="GST_C_AaRS_like"/>
    <property type="match status" value="1"/>
</dbReference>
<dbReference type="STRING" id="1169540.A0A0G4EHG5"/>
<dbReference type="GO" id="GO:0005829">
    <property type="term" value="C:cytosol"/>
    <property type="evidence" value="ECO:0007669"/>
    <property type="project" value="TreeGrafter"/>
</dbReference>
<dbReference type="PhylomeDB" id="A0A0G4EHG5"/>
<dbReference type="InterPro" id="IPR050132">
    <property type="entry name" value="Gln/Glu-tRNA_Ligase"/>
</dbReference>
<dbReference type="SUPFAM" id="SSF50715">
    <property type="entry name" value="Ribosomal protein L25-like"/>
    <property type="match status" value="1"/>
</dbReference>
<dbReference type="Pfam" id="PF00043">
    <property type="entry name" value="GST_C"/>
    <property type="match status" value="1"/>
</dbReference>
<dbReference type="InterPro" id="IPR036282">
    <property type="entry name" value="Glutathione-S-Trfase_C_sf"/>
</dbReference>
<comment type="catalytic activity">
    <reaction evidence="9">
        <text>tRNA(Gln) + L-glutamine + ATP = L-glutaminyl-tRNA(Gln) + AMP + diphosphate</text>
        <dbReference type="Rhea" id="RHEA:20121"/>
        <dbReference type="Rhea" id="RHEA-COMP:9662"/>
        <dbReference type="Rhea" id="RHEA-COMP:9681"/>
        <dbReference type="ChEBI" id="CHEBI:30616"/>
        <dbReference type="ChEBI" id="CHEBI:33019"/>
        <dbReference type="ChEBI" id="CHEBI:58359"/>
        <dbReference type="ChEBI" id="CHEBI:78442"/>
        <dbReference type="ChEBI" id="CHEBI:78521"/>
        <dbReference type="ChEBI" id="CHEBI:456215"/>
        <dbReference type="EC" id="6.1.1.18"/>
    </reaction>
</comment>
<evidence type="ECO:0000256" key="5">
    <source>
        <dbReference type="ARBA" id="ARBA00022741"/>
    </source>
</evidence>
<dbReference type="PROSITE" id="PS00178">
    <property type="entry name" value="AA_TRNA_LIGASE_I"/>
    <property type="match status" value="1"/>
</dbReference>
<evidence type="ECO:0000256" key="6">
    <source>
        <dbReference type="ARBA" id="ARBA00022840"/>
    </source>
</evidence>
<dbReference type="Pfam" id="PF00749">
    <property type="entry name" value="tRNA-synt_1c"/>
    <property type="match status" value="1"/>
</dbReference>
<keyword evidence="5 10" id="KW-0547">Nucleotide-binding</keyword>
<dbReference type="Gene3D" id="3.40.50.620">
    <property type="entry name" value="HUPs"/>
    <property type="match status" value="1"/>
</dbReference>
<dbReference type="CDD" id="cd00807">
    <property type="entry name" value="GlnRS_core"/>
    <property type="match status" value="1"/>
</dbReference>
<evidence type="ECO:0000256" key="7">
    <source>
        <dbReference type="ARBA" id="ARBA00022917"/>
    </source>
</evidence>
<evidence type="ECO:0000256" key="2">
    <source>
        <dbReference type="ARBA" id="ARBA00012836"/>
    </source>
</evidence>
<dbReference type="EMBL" id="CDMY01000227">
    <property type="protein sequence ID" value="CEL95338.1"/>
    <property type="molecule type" value="Genomic_DNA"/>
</dbReference>
<feature type="domain" description="GST C-terminal" evidence="12">
    <location>
        <begin position="64"/>
        <end position="186"/>
    </location>
</feature>
<keyword evidence="7 10" id="KW-0648">Protein biosynthesis</keyword>
<comment type="similarity">
    <text evidence="1 10">Belongs to the class-I aminoacyl-tRNA synthetase family.</text>
</comment>
<dbReference type="InterPro" id="IPR014729">
    <property type="entry name" value="Rossmann-like_a/b/a_fold"/>
</dbReference>
<evidence type="ECO:0000256" key="1">
    <source>
        <dbReference type="ARBA" id="ARBA00005594"/>
    </source>
</evidence>